<reference evidence="1 2" key="1">
    <citation type="submission" date="2021-07" db="EMBL/GenBank/DDBJ databases">
        <authorList>
            <person name="Palmer J.M."/>
        </authorList>
    </citation>
    <scope>NUCLEOTIDE SEQUENCE [LARGE SCALE GENOMIC DNA]</scope>
    <source>
        <strain evidence="1 2">AT_MEX2019</strain>
        <tissue evidence="1">Muscle</tissue>
    </source>
</reference>
<protein>
    <submittedName>
        <fullName evidence="1">Uncharacterized protein</fullName>
    </submittedName>
</protein>
<proteinExistence type="predicted"/>
<accession>A0ABU7AA61</accession>
<sequence length="77" mass="8054">MGGPIGAGFLAKMVHSSHMAKVLMLDRVAQRSVGDGRRDSGPTTVEAIQLICQVRILLRVGGMAPEIGRGTGRPGTN</sequence>
<evidence type="ECO:0000313" key="2">
    <source>
        <dbReference type="Proteomes" id="UP001345963"/>
    </source>
</evidence>
<dbReference type="EMBL" id="JAHUTI010006293">
    <property type="protein sequence ID" value="MED6234300.1"/>
    <property type="molecule type" value="Genomic_DNA"/>
</dbReference>
<organism evidence="1 2">
    <name type="scientific">Ataeniobius toweri</name>
    <dbReference type="NCBI Taxonomy" id="208326"/>
    <lineage>
        <taxon>Eukaryota</taxon>
        <taxon>Metazoa</taxon>
        <taxon>Chordata</taxon>
        <taxon>Craniata</taxon>
        <taxon>Vertebrata</taxon>
        <taxon>Euteleostomi</taxon>
        <taxon>Actinopterygii</taxon>
        <taxon>Neopterygii</taxon>
        <taxon>Teleostei</taxon>
        <taxon>Neoteleostei</taxon>
        <taxon>Acanthomorphata</taxon>
        <taxon>Ovalentaria</taxon>
        <taxon>Atherinomorphae</taxon>
        <taxon>Cyprinodontiformes</taxon>
        <taxon>Goodeidae</taxon>
        <taxon>Ataeniobius</taxon>
    </lineage>
</organism>
<keyword evidence="2" id="KW-1185">Reference proteome</keyword>
<gene>
    <name evidence="1" type="ORF">ATANTOWER_026517</name>
</gene>
<name>A0ABU7AA61_9TELE</name>
<evidence type="ECO:0000313" key="1">
    <source>
        <dbReference type="EMBL" id="MED6234300.1"/>
    </source>
</evidence>
<dbReference type="Proteomes" id="UP001345963">
    <property type="component" value="Unassembled WGS sequence"/>
</dbReference>
<comment type="caution">
    <text evidence="1">The sequence shown here is derived from an EMBL/GenBank/DDBJ whole genome shotgun (WGS) entry which is preliminary data.</text>
</comment>